<dbReference type="InterPro" id="IPR046828">
    <property type="entry name" value="RepSA"/>
</dbReference>
<protein>
    <submittedName>
        <fullName evidence="2">Replication initiation protein</fullName>
    </submittedName>
</protein>
<reference evidence="2 3" key="1">
    <citation type="submission" date="2019-11" db="EMBL/GenBank/DDBJ databases">
        <authorList>
            <person name="Cao P."/>
        </authorList>
    </citation>
    <scope>NUCLEOTIDE SEQUENCE [LARGE SCALE GENOMIC DNA]</scope>
    <source>
        <strain evidence="2 3">NEAU-AAG5</strain>
    </source>
</reference>
<comment type="caution">
    <text evidence="2">The sequence shown here is derived from an EMBL/GenBank/DDBJ whole genome shotgun (WGS) entry which is preliminary data.</text>
</comment>
<feature type="compositionally biased region" description="Polar residues" evidence="1">
    <location>
        <begin position="548"/>
        <end position="558"/>
    </location>
</feature>
<feature type="region of interest" description="Disordered" evidence="1">
    <location>
        <begin position="160"/>
        <end position="195"/>
    </location>
</feature>
<keyword evidence="3" id="KW-1185">Reference proteome</keyword>
<feature type="compositionally biased region" description="Basic and acidic residues" evidence="1">
    <location>
        <begin position="178"/>
        <end position="191"/>
    </location>
</feature>
<dbReference type="AlphaFoldDB" id="A0A7K1LDB5"/>
<proteinExistence type="predicted"/>
<sequence>MTQLSLDGSHPPAAEETTPEAVVKTLPPLAREVLQAVAIDHGVCIRPVPMRRTDLHTGESVVVYVPCNHTLASVCPTCAERKRKLRAVQCSQGWHLATEPVITRADPDEQQRSLLELRARAQSERDQAAETGTAHGEDVDFWDGLLRELDVEIERAGVRGTLKTGDETRGRRTRSTRRRQDAPDLPRRPVDSRTVGKVFRGRDGKTFRPSIFLTLTLDSYGRVRSDDGTPVDPTTYDYTRAARDALHFSKLVDRFVQNLRRFVGYDVQYFATVEPQRRLAPHLHMAIRGTISRAELRQVVAATYHQVWWPPIDQVKYDGEHLPVWDDAASPDGGGYVDKRTGEPLPTWDDALDALGLDDEAEPLHVVRFGRQIDAQGVMADSPESRRLIGYLTKYLVKGVAECHEAETSAQREHVDWMAETLRYEPCSPTCANWLRYGVQPKNPRRGMTPGFCKGKAHRREHLGYGGRRVLVSRRWSGKTLADHKADRKAWVLARLAEAGISVLNPADPTAVHVWERAGPGDPDVKSLERRLMHLINERVTRRAQLDAATQPTTTPELSATAEAA</sequence>
<dbReference type="Pfam" id="PF20199">
    <property type="entry name" value="RepSA"/>
    <property type="match status" value="1"/>
</dbReference>
<gene>
    <name evidence="2" type="ORF">GNZ18_38390</name>
</gene>
<evidence type="ECO:0000256" key="1">
    <source>
        <dbReference type="SAM" id="MobiDB-lite"/>
    </source>
</evidence>
<feature type="region of interest" description="Disordered" evidence="1">
    <location>
        <begin position="543"/>
        <end position="565"/>
    </location>
</feature>
<dbReference type="Proteomes" id="UP000432015">
    <property type="component" value="Unassembled WGS sequence"/>
</dbReference>
<dbReference type="RefSeq" id="WP_156222116.1">
    <property type="nucleotide sequence ID" value="NZ_WOFH01000021.1"/>
</dbReference>
<evidence type="ECO:0000313" key="3">
    <source>
        <dbReference type="Proteomes" id="UP000432015"/>
    </source>
</evidence>
<name>A0A7K1LDB5_9ACTN</name>
<organism evidence="2 3">
    <name type="scientific">Actinomadura litoris</name>
    <dbReference type="NCBI Taxonomy" id="2678616"/>
    <lineage>
        <taxon>Bacteria</taxon>
        <taxon>Bacillati</taxon>
        <taxon>Actinomycetota</taxon>
        <taxon>Actinomycetes</taxon>
        <taxon>Streptosporangiales</taxon>
        <taxon>Thermomonosporaceae</taxon>
        <taxon>Actinomadura</taxon>
    </lineage>
</organism>
<dbReference type="EMBL" id="WOFH01000021">
    <property type="protein sequence ID" value="MUN42419.1"/>
    <property type="molecule type" value="Genomic_DNA"/>
</dbReference>
<accession>A0A7K1LDB5</accession>
<evidence type="ECO:0000313" key="2">
    <source>
        <dbReference type="EMBL" id="MUN42419.1"/>
    </source>
</evidence>
<feature type="region of interest" description="Disordered" evidence="1">
    <location>
        <begin position="1"/>
        <end position="20"/>
    </location>
</feature>